<feature type="region of interest" description="Disordered" evidence="1">
    <location>
        <begin position="1"/>
        <end position="50"/>
    </location>
</feature>
<dbReference type="Pfam" id="PF11521">
    <property type="entry name" value="TFIIE-A_C"/>
    <property type="match status" value="1"/>
</dbReference>
<dbReference type="OrthoDB" id="7484174at2759"/>
<feature type="compositionally biased region" description="Polar residues" evidence="1">
    <location>
        <begin position="116"/>
        <end position="126"/>
    </location>
</feature>
<accession>A0A8J2LLY2</accession>
<evidence type="ECO:0000313" key="4">
    <source>
        <dbReference type="Proteomes" id="UP000708208"/>
    </source>
</evidence>
<dbReference type="InterPro" id="IPR021600">
    <property type="entry name" value="TFIIE_asu_C"/>
</dbReference>
<evidence type="ECO:0000259" key="2">
    <source>
        <dbReference type="Pfam" id="PF11521"/>
    </source>
</evidence>
<protein>
    <recommendedName>
        <fullName evidence="2">Transcription factor TFIIE alpha subunit C-terminal domain-containing protein</fullName>
    </recommendedName>
</protein>
<feature type="non-terminal residue" evidence="3">
    <location>
        <position position="192"/>
    </location>
</feature>
<sequence>AAQAQARGGTWSGEATRSTGKDDTRVDVSIGDEAAAKPAQERKERPLWMTESTVGEYEGSGLNTASSAVAADVSTGDKASREDIMSVLLTFEKKEPGANRSLLPEVDSDDEGHLASSFSQNGSQRQIPMEIDDGDVGVMDSDDDDDQVILVNVGSHKIPINEISETEISRMTPSEKETYIQQYQDMYSHMYD</sequence>
<dbReference type="Proteomes" id="UP000708208">
    <property type="component" value="Unassembled WGS sequence"/>
</dbReference>
<comment type="caution">
    <text evidence="3">The sequence shown here is derived from an EMBL/GenBank/DDBJ whole genome shotgun (WGS) entry which is preliminary data.</text>
</comment>
<name>A0A8J2LLY2_9HEXA</name>
<gene>
    <name evidence="3" type="ORF">AFUS01_LOCUS45012</name>
</gene>
<feature type="domain" description="Transcription factor TFIIE alpha subunit C-terminal" evidence="2">
    <location>
        <begin position="132"/>
        <end position="192"/>
    </location>
</feature>
<dbReference type="AlphaFoldDB" id="A0A8J2LLY2"/>
<reference evidence="3" key="1">
    <citation type="submission" date="2021-06" db="EMBL/GenBank/DDBJ databases">
        <authorList>
            <person name="Hodson N. C."/>
            <person name="Mongue J. A."/>
            <person name="Jaron S. K."/>
        </authorList>
    </citation>
    <scope>NUCLEOTIDE SEQUENCE</scope>
</reference>
<keyword evidence="4" id="KW-1185">Reference proteome</keyword>
<evidence type="ECO:0000256" key="1">
    <source>
        <dbReference type="SAM" id="MobiDB-lite"/>
    </source>
</evidence>
<evidence type="ECO:0000313" key="3">
    <source>
        <dbReference type="EMBL" id="CAG7835675.1"/>
    </source>
</evidence>
<organism evidence="3 4">
    <name type="scientific">Allacma fusca</name>
    <dbReference type="NCBI Taxonomy" id="39272"/>
    <lineage>
        <taxon>Eukaryota</taxon>
        <taxon>Metazoa</taxon>
        <taxon>Ecdysozoa</taxon>
        <taxon>Arthropoda</taxon>
        <taxon>Hexapoda</taxon>
        <taxon>Collembola</taxon>
        <taxon>Symphypleona</taxon>
        <taxon>Sminthuridae</taxon>
        <taxon>Allacma</taxon>
    </lineage>
</organism>
<dbReference type="EMBL" id="CAJVCH010570721">
    <property type="protein sequence ID" value="CAG7835675.1"/>
    <property type="molecule type" value="Genomic_DNA"/>
</dbReference>
<proteinExistence type="predicted"/>
<feature type="region of interest" description="Disordered" evidence="1">
    <location>
        <begin position="96"/>
        <end position="127"/>
    </location>
</feature>